<dbReference type="OrthoDB" id="4697236at2"/>
<feature type="compositionally biased region" description="Pro residues" evidence="1">
    <location>
        <begin position="50"/>
        <end position="77"/>
    </location>
</feature>
<keyword evidence="4" id="KW-1185">Reference proteome</keyword>
<dbReference type="InterPro" id="IPR021417">
    <property type="entry name" value="DUF3060"/>
</dbReference>
<dbReference type="Proteomes" id="UP000254978">
    <property type="component" value="Unassembled WGS sequence"/>
</dbReference>
<feature type="transmembrane region" description="Helical" evidence="2">
    <location>
        <begin position="87"/>
        <end position="111"/>
    </location>
</feature>
<keyword evidence="2" id="KW-1133">Transmembrane helix</keyword>
<evidence type="ECO:0000256" key="2">
    <source>
        <dbReference type="SAM" id="Phobius"/>
    </source>
</evidence>
<sequence>MEAQDDPEARIRDLERPLSDRARASELGTQPPGADPYPPPTQPYPAYQDPYPPPPPMTGPLPPMPPPVGYGPPMPAPGRRPGAGAKVATLVGVGVMLIVGAMITGGALWFINQFNNVSSFVDSFDPTPSAAPSIDIEIPPIVIPDRPDVGAPVAPDVPVGPGDVVSVSGVGMDRRLECAGGTVSISGVDNVVELTGMCAEVRVSGVRNEVRVAGTGSITVSGFDNVLTYRDGDPQVAESGNGNSVRRID</sequence>
<name>A0A378TLI1_9MYCO</name>
<evidence type="ECO:0000313" key="4">
    <source>
        <dbReference type="Proteomes" id="UP000254978"/>
    </source>
</evidence>
<keyword evidence="2" id="KW-0472">Membrane</keyword>
<keyword evidence="2" id="KW-0812">Transmembrane</keyword>
<gene>
    <name evidence="3" type="ORF">NCTC10821_04247</name>
</gene>
<dbReference type="EMBL" id="UGQT01000001">
    <property type="protein sequence ID" value="STZ60703.1"/>
    <property type="molecule type" value="Genomic_DNA"/>
</dbReference>
<protein>
    <submittedName>
        <fullName evidence="3">Protein of uncharacterized function (DUF3060)</fullName>
    </submittedName>
</protein>
<evidence type="ECO:0000256" key="1">
    <source>
        <dbReference type="SAM" id="MobiDB-lite"/>
    </source>
</evidence>
<feature type="compositionally biased region" description="Pro residues" evidence="1">
    <location>
        <begin position="33"/>
        <end position="43"/>
    </location>
</feature>
<dbReference type="Pfam" id="PF11259">
    <property type="entry name" value="DUF3060"/>
    <property type="match status" value="1"/>
</dbReference>
<feature type="compositionally biased region" description="Basic and acidic residues" evidence="1">
    <location>
        <begin position="7"/>
        <end position="24"/>
    </location>
</feature>
<proteinExistence type="predicted"/>
<reference evidence="3 4" key="1">
    <citation type="submission" date="2018-06" db="EMBL/GenBank/DDBJ databases">
        <authorList>
            <consortium name="Pathogen Informatics"/>
            <person name="Doyle S."/>
        </authorList>
    </citation>
    <scope>NUCLEOTIDE SEQUENCE [LARGE SCALE GENOMIC DNA]</scope>
    <source>
        <strain evidence="3 4">NCTC10821</strain>
    </source>
</reference>
<organism evidence="3 4">
    <name type="scientific">Mycolicibacterium tokaiense</name>
    <dbReference type="NCBI Taxonomy" id="39695"/>
    <lineage>
        <taxon>Bacteria</taxon>
        <taxon>Bacillati</taxon>
        <taxon>Actinomycetota</taxon>
        <taxon>Actinomycetes</taxon>
        <taxon>Mycobacteriales</taxon>
        <taxon>Mycobacteriaceae</taxon>
        <taxon>Mycolicibacterium</taxon>
    </lineage>
</organism>
<accession>A0A378TLI1</accession>
<dbReference type="RefSeq" id="WP_115279799.1">
    <property type="nucleotide sequence ID" value="NZ_AP022600.1"/>
</dbReference>
<feature type="region of interest" description="Disordered" evidence="1">
    <location>
        <begin position="1"/>
        <end position="77"/>
    </location>
</feature>
<dbReference type="AlphaFoldDB" id="A0A378TLI1"/>
<evidence type="ECO:0000313" key="3">
    <source>
        <dbReference type="EMBL" id="STZ60703.1"/>
    </source>
</evidence>